<evidence type="ECO:0000256" key="1">
    <source>
        <dbReference type="SAM" id="SignalP"/>
    </source>
</evidence>
<dbReference type="RefSeq" id="WP_060936141.1">
    <property type="nucleotide sequence ID" value="NZ_KQ960466.1"/>
</dbReference>
<protein>
    <recommendedName>
        <fullName evidence="2">Outer membrane protein beta-barrel domain-containing protein</fullName>
    </recommendedName>
</protein>
<gene>
    <name evidence="3" type="ORF">HMPREF3185_02137</name>
</gene>
<sequence length="221" mass="24291">MKLFKNLLLGAGLVLATGTALSAQELGQLHYRAEAGLAISRISALGIHHNGDTGKYLTSFRAGGSLVMPFDNTIFSFTPGLYVVGRGEKQGTILDDGLNQKKLSTIQTYSLQLPLDLSFRLATIAEKHRIFLNAGPYFAYGLSAKLSGENIDKDLYKENAFKRFEFGVGANLMYQYNRVYLRGGIDASLTGITKKSLGAPYYVSLKTPRYVTSYITLGYEF</sequence>
<feature type="chain" id="PRO_5007462012" description="Outer membrane protein beta-barrel domain-containing protein" evidence="1">
    <location>
        <begin position="23"/>
        <end position="221"/>
    </location>
</feature>
<keyword evidence="4" id="KW-1185">Reference proteome</keyword>
<dbReference type="PATRIC" id="fig|322095.3.peg.2107"/>
<proteinExistence type="predicted"/>
<dbReference type="EMBL" id="LSDK01000143">
    <property type="protein sequence ID" value="KXB73181.1"/>
    <property type="molecule type" value="Genomic_DNA"/>
</dbReference>
<accession>A0A134AZT4</accession>
<evidence type="ECO:0000313" key="4">
    <source>
        <dbReference type="Proteomes" id="UP000070224"/>
    </source>
</evidence>
<keyword evidence="1" id="KW-0732">Signal</keyword>
<dbReference type="OrthoDB" id="997409at2"/>
<organism evidence="3 4">
    <name type="scientific">Porphyromonas somerae</name>
    <dbReference type="NCBI Taxonomy" id="322095"/>
    <lineage>
        <taxon>Bacteria</taxon>
        <taxon>Pseudomonadati</taxon>
        <taxon>Bacteroidota</taxon>
        <taxon>Bacteroidia</taxon>
        <taxon>Bacteroidales</taxon>
        <taxon>Porphyromonadaceae</taxon>
        <taxon>Porphyromonas</taxon>
    </lineage>
</organism>
<dbReference type="Proteomes" id="UP000070224">
    <property type="component" value="Unassembled WGS sequence"/>
</dbReference>
<dbReference type="InterPro" id="IPR025665">
    <property type="entry name" value="Beta-barrel_OMP_2"/>
</dbReference>
<dbReference type="Pfam" id="PF13568">
    <property type="entry name" value="OMP_b-brl_2"/>
    <property type="match status" value="1"/>
</dbReference>
<name>A0A134AZT4_9PORP</name>
<dbReference type="AlphaFoldDB" id="A0A134AZT4"/>
<evidence type="ECO:0000259" key="2">
    <source>
        <dbReference type="Pfam" id="PF13568"/>
    </source>
</evidence>
<feature type="signal peptide" evidence="1">
    <location>
        <begin position="1"/>
        <end position="22"/>
    </location>
</feature>
<evidence type="ECO:0000313" key="3">
    <source>
        <dbReference type="EMBL" id="KXB73181.1"/>
    </source>
</evidence>
<feature type="domain" description="Outer membrane protein beta-barrel" evidence="2">
    <location>
        <begin position="27"/>
        <end position="192"/>
    </location>
</feature>
<reference evidence="4" key="1">
    <citation type="submission" date="2016-01" db="EMBL/GenBank/DDBJ databases">
        <authorList>
            <person name="Mitreva M."/>
            <person name="Pepin K.H."/>
            <person name="Mihindukulasuriya K.A."/>
            <person name="Fulton R."/>
            <person name="Fronick C."/>
            <person name="O'Laughlin M."/>
            <person name="Miner T."/>
            <person name="Herter B."/>
            <person name="Rosa B.A."/>
            <person name="Cordes M."/>
            <person name="Tomlinson C."/>
            <person name="Wollam A."/>
            <person name="Palsikar V.B."/>
            <person name="Mardis E.R."/>
            <person name="Wilson R.K."/>
        </authorList>
    </citation>
    <scope>NUCLEOTIDE SEQUENCE [LARGE SCALE GENOMIC DNA]</scope>
    <source>
        <strain evidence="4">KA00683</strain>
    </source>
</reference>
<comment type="caution">
    <text evidence="3">The sequence shown here is derived from an EMBL/GenBank/DDBJ whole genome shotgun (WGS) entry which is preliminary data.</text>
</comment>